<accession>A0ABV2V6L6</accession>
<feature type="compositionally biased region" description="Basic and acidic residues" evidence="1">
    <location>
        <begin position="135"/>
        <end position="145"/>
    </location>
</feature>
<organism evidence="3 4">
    <name type="scientific">Streptomyces ossamyceticus</name>
    <dbReference type="NCBI Taxonomy" id="249581"/>
    <lineage>
        <taxon>Bacteria</taxon>
        <taxon>Bacillati</taxon>
        <taxon>Actinomycetota</taxon>
        <taxon>Actinomycetes</taxon>
        <taxon>Kitasatosporales</taxon>
        <taxon>Streptomycetaceae</taxon>
        <taxon>Streptomyces</taxon>
    </lineage>
</organism>
<reference evidence="3 4" key="1">
    <citation type="submission" date="2024-06" db="EMBL/GenBank/DDBJ databases">
        <title>The Natural Products Discovery Center: Release of the First 8490 Sequenced Strains for Exploring Actinobacteria Biosynthetic Diversity.</title>
        <authorList>
            <person name="Kalkreuter E."/>
            <person name="Kautsar S.A."/>
            <person name="Yang D."/>
            <person name="Bader C.D."/>
            <person name="Teijaro C.N."/>
            <person name="Fluegel L."/>
            <person name="Davis C.M."/>
            <person name="Simpson J.R."/>
            <person name="Lauterbach L."/>
            <person name="Steele A.D."/>
            <person name="Gui C."/>
            <person name="Meng S."/>
            <person name="Li G."/>
            <person name="Viehrig K."/>
            <person name="Ye F."/>
            <person name="Su P."/>
            <person name="Kiefer A.F."/>
            <person name="Nichols A."/>
            <person name="Cepeda A.J."/>
            <person name="Yan W."/>
            <person name="Fan B."/>
            <person name="Jiang Y."/>
            <person name="Adhikari A."/>
            <person name="Zheng C.-J."/>
            <person name="Schuster L."/>
            <person name="Cowan T.M."/>
            <person name="Smanski M.J."/>
            <person name="Chevrette M.G."/>
            <person name="De Carvalho L.P.S."/>
            <person name="Shen B."/>
        </authorList>
    </citation>
    <scope>NUCLEOTIDE SEQUENCE [LARGE SCALE GENOMIC DNA]</scope>
    <source>
        <strain evidence="3 4">NPDC006434</strain>
    </source>
</reference>
<feature type="transmembrane region" description="Helical" evidence="2">
    <location>
        <begin position="67"/>
        <end position="86"/>
    </location>
</feature>
<dbReference type="RefSeq" id="WP_355402038.1">
    <property type="nucleotide sequence ID" value="NZ_JBEXPZ010000053.1"/>
</dbReference>
<gene>
    <name evidence="3" type="ORF">ABZZ21_33920</name>
</gene>
<sequence>MTTLRWCLALSGWAALAAVTLLPEGNIPRAVVTTAFLLVCPGLAAARWARSAPLRATDRTAVGERALLALVLSLSLAVLAVEPMFLGGTFTTVRAMLALAAVTSLLALLPGPGGGRRRSTPATPATPPEDAPEPAAERPERPDAG</sequence>
<evidence type="ECO:0000313" key="4">
    <source>
        <dbReference type="Proteomes" id="UP001550210"/>
    </source>
</evidence>
<keyword evidence="4" id="KW-1185">Reference proteome</keyword>
<evidence type="ECO:0000256" key="1">
    <source>
        <dbReference type="SAM" id="MobiDB-lite"/>
    </source>
</evidence>
<name>A0ABV2V6L6_9ACTN</name>
<evidence type="ECO:0008006" key="5">
    <source>
        <dbReference type="Google" id="ProtNLM"/>
    </source>
</evidence>
<feature type="transmembrane region" description="Helical" evidence="2">
    <location>
        <begin position="92"/>
        <end position="109"/>
    </location>
</feature>
<comment type="caution">
    <text evidence="3">The sequence shown here is derived from an EMBL/GenBank/DDBJ whole genome shotgun (WGS) entry which is preliminary data.</text>
</comment>
<keyword evidence="2" id="KW-0472">Membrane</keyword>
<keyword evidence="2" id="KW-0812">Transmembrane</keyword>
<keyword evidence="2" id="KW-1133">Transmembrane helix</keyword>
<dbReference type="EMBL" id="JBEXPZ010000053">
    <property type="protein sequence ID" value="MET9849466.1"/>
    <property type="molecule type" value="Genomic_DNA"/>
</dbReference>
<feature type="region of interest" description="Disordered" evidence="1">
    <location>
        <begin position="111"/>
        <end position="145"/>
    </location>
</feature>
<evidence type="ECO:0000256" key="2">
    <source>
        <dbReference type="SAM" id="Phobius"/>
    </source>
</evidence>
<evidence type="ECO:0000313" key="3">
    <source>
        <dbReference type="EMBL" id="MET9849466.1"/>
    </source>
</evidence>
<feature type="transmembrane region" description="Helical" evidence="2">
    <location>
        <begin position="27"/>
        <end position="46"/>
    </location>
</feature>
<protein>
    <recommendedName>
        <fullName evidence="5">DUF1616 domain-containing protein</fullName>
    </recommendedName>
</protein>
<dbReference type="Proteomes" id="UP001550210">
    <property type="component" value="Unassembled WGS sequence"/>
</dbReference>
<proteinExistence type="predicted"/>